<feature type="region of interest" description="Disordered" evidence="1">
    <location>
        <begin position="183"/>
        <end position="208"/>
    </location>
</feature>
<keyword evidence="3" id="KW-1185">Reference proteome</keyword>
<accession>A0A941EJS6</accession>
<comment type="caution">
    <text evidence="2">The sequence shown here is derived from an EMBL/GenBank/DDBJ whole genome shotgun (WGS) entry which is preliminary data.</text>
</comment>
<name>A0A941EJS6_9ACTN</name>
<dbReference type="Proteomes" id="UP000675781">
    <property type="component" value="Unassembled WGS sequence"/>
</dbReference>
<evidence type="ECO:0000313" key="2">
    <source>
        <dbReference type="EMBL" id="MBR7831663.1"/>
    </source>
</evidence>
<protein>
    <submittedName>
        <fullName evidence="2">Uncharacterized protein</fullName>
    </submittedName>
</protein>
<evidence type="ECO:0000313" key="3">
    <source>
        <dbReference type="Proteomes" id="UP000675781"/>
    </source>
</evidence>
<dbReference type="EMBL" id="JAGSOG010000001">
    <property type="protein sequence ID" value="MBR7831663.1"/>
    <property type="molecule type" value="Genomic_DNA"/>
</dbReference>
<feature type="compositionally biased region" description="Low complexity" evidence="1">
    <location>
        <begin position="186"/>
        <end position="208"/>
    </location>
</feature>
<evidence type="ECO:0000256" key="1">
    <source>
        <dbReference type="SAM" id="MobiDB-lite"/>
    </source>
</evidence>
<dbReference type="RefSeq" id="WP_212526194.1">
    <property type="nucleotide sequence ID" value="NZ_JAGSOG010000001.1"/>
</dbReference>
<reference evidence="2" key="1">
    <citation type="submission" date="2021-04" db="EMBL/GenBank/DDBJ databases">
        <title>Genome based classification of Actinospica acidithermotolerans sp. nov., an actinobacterium isolated from an Indonesian hot spring.</title>
        <authorList>
            <person name="Kusuma A.B."/>
            <person name="Putra K.E."/>
            <person name="Nafisah S."/>
            <person name="Loh J."/>
            <person name="Nouioui I."/>
            <person name="Goodfellow M."/>
        </authorList>
    </citation>
    <scope>NUCLEOTIDE SEQUENCE</scope>
    <source>
        <strain evidence="2">CSCA 57</strain>
    </source>
</reference>
<organism evidence="2 3">
    <name type="scientific">Actinospica durhamensis</name>
    <dbReference type="NCBI Taxonomy" id="1508375"/>
    <lineage>
        <taxon>Bacteria</taxon>
        <taxon>Bacillati</taxon>
        <taxon>Actinomycetota</taxon>
        <taxon>Actinomycetes</taxon>
        <taxon>Catenulisporales</taxon>
        <taxon>Actinospicaceae</taxon>
        <taxon>Actinospica</taxon>
    </lineage>
</organism>
<proteinExistence type="predicted"/>
<dbReference type="AlphaFoldDB" id="A0A941EJS6"/>
<sequence length="208" mass="19977">MPGTNENRTPTPAASVSSLRRGHVRSVALAAAVVGVVVLPIAAAEANPSHATKQASATGTPAAAVPATASAMLPQYCGTELFGFQNKVSAQACVDDQGGSVTGTVYVSNGTGSQLTVVINLVSSTAGGPQAQMSCTVAAGDTGGVCTTDALADTAGTGTFDAIAEAAEVGAPLADGVVHVESGQVSPTDSTAAPAPSTSAAPSVSPAA</sequence>
<gene>
    <name evidence="2" type="ORF">KDL01_00230</name>
</gene>